<gene>
    <name evidence="2" type="ORF">EI546_00605</name>
</gene>
<reference evidence="2 3" key="1">
    <citation type="submission" date="2019-01" db="EMBL/GenBank/DDBJ databases">
        <title>Complete genome sequencing of Aequorivita sp. H23M31.</title>
        <authorList>
            <person name="Bae J.-W."/>
        </authorList>
    </citation>
    <scope>NUCLEOTIDE SEQUENCE [LARGE SCALE GENOMIC DNA]</scope>
    <source>
        <strain evidence="2 3">H23M31</strain>
    </source>
</reference>
<dbReference type="Pfam" id="PF10990">
    <property type="entry name" value="DUF2809"/>
    <property type="match status" value="1"/>
</dbReference>
<evidence type="ECO:0000313" key="3">
    <source>
        <dbReference type="Proteomes" id="UP000285517"/>
    </source>
</evidence>
<dbReference type="InterPro" id="IPR021257">
    <property type="entry name" value="DUF2809"/>
</dbReference>
<feature type="transmembrane region" description="Helical" evidence="1">
    <location>
        <begin position="7"/>
        <end position="25"/>
    </location>
</feature>
<evidence type="ECO:0000313" key="2">
    <source>
        <dbReference type="EMBL" id="QAA80326.1"/>
    </source>
</evidence>
<keyword evidence="1" id="KW-0812">Transmembrane</keyword>
<keyword evidence="1" id="KW-1133">Transmembrane helix</keyword>
<keyword evidence="3" id="KW-1185">Reference proteome</keyword>
<proteinExistence type="predicted"/>
<feature type="transmembrane region" description="Helical" evidence="1">
    <location>
        <begin position="31"/>
        <end position="48"/>
    </location>
</feature>
<evidence type="ECO:0000256" key="1">
    <source>
        <dbReference type="SAM" id="Phobius"/>
    </source>
</evidence>
<dbReference type="KEGG" id="aev:EI546_00605"/>
<accession>A0A410FZB6</accession>
<feature type="transmembrane region" description="Helical" evidence="1">
    <location>
        <begin position="60"/>
        <end position="79"/>
    </location>
</feature>
<dbReference type="RefSeq" id="WP_128248727.1">
    <property type="nucleotide sequence ID" value="NZ_CP034951.1"/>
</dbReference>
<dbReference type="AlphaFoldDB" id="A0A410FZB6"/>
<feature type="transmembrane region" description="Helical" evidence="1">
    <location>
        <begin position="99"/>
        <end position="119"/>
    </location>
</feature>
<sequence length="128" mass="14945">MFTFKRNYFLLTILFFLIEVFIALFVNDNFVRPYIGDVLVVILIYCFLRTFLKISVLKTALFVLLFSFTVEVLQLMNLIERLQLQESKITQIVLGTSFSWIDMLCYIIGILMVIAAESLNKKEIISNI</sequence>
<name>A0A410FZB6_9FLAO</name>
<organism evidence="2 3">
    <name type="scientific">Aequorivita ciconiae</name>
    <dbReference type="NCBI Taxonomy" id="2494375"/>
    <lineage>
        <taxon>Bacteria</taxon>
        <taxon>Pseudomonadati</taxon>
        <taxon>Bacteroidota</taxon>
        <taxon>Flavobacteriia</taxon>
        <taxon>Flavobacteriales</taxon>
        <taxon>Flavobacteriaceae</taxon>
        <taxon>Aequorivita</taxon>
    </lineage>
</organism>
<dbReference type="EMBL" id="CP034951">
    <property type="protein sequence ID" value="QAA80326.1"/>
    <property type="molecule type" value="Genomic_DNA"/>
</dbReference>
<dbReference type="OrthoDB" id="5360192at2"/>
<protein>
    <submittedName>
        <fullName evidence="2">DUF2809 domain-containing protein</fullName>
    </submittedName>
</protein>
<keyword evidence="1" id="KW-0472">Membrane</keyword>
<dbReference type="Proteomes" id="UP000285517">
    <property type="component" value="Chromosome"/>
</dbReference>